<organism evidence="10 11">
    <name type="scientific">Penicillium argentinense</name>
    <dbReference type="NCBI Taxonomy" id="1131581"/>
    <lineage>
        <taxon>Eukaryota</taxon>
        <taxon>Fungi</taxon>
        <taxon>Dikarya</taxon>
        <taxon>Ascomycota</taxon>
        <taxon>Pezizomycotina</taxon>
        <taxon>Eurotiomycetes</taxon>
        <taxon>Eurotiomycetidae</taxon>
        <taxon>Eurotiales</taxon>
        <taxon>Aspergillaceae</taxon>
        <taxon>Penicillium</taxon>
    </lineage>
</organism>
<evidence type="ECO:0000256" key="1">
    <source>
        <dbReference type="ARBA" id="ARBA00001971"/>
    </source>
</evidence>
<dbReference type="GO" id="GO:0043386">
    <property type="term" value="P:mycotoxin biosynthetic process"/>
    <property type="evidence" value="ECO:0007669"/>
    <property type="project" value="UniProtKB-ARBA"/>
</dbReference>
<evidence type="ECO:0000313" key="11">
    <source>
        <dbReference type="Proteomes" id="UP001149074"/>
    </source>
</evidence>
<reference evidence="10" key="1">
    <citation type="submission" date="2022-11" db="EMBL/GenBank/DDBJ databases">
        <authorList>
            <person name="Petersen C."/>
        </authorList>
    </citation>
    <scope>NUCLEOTIDE SEQUENCE</scope>
    <source>
        <strain evidence="10">IBT 30761</strain>
    </source>
</reference>
<evidence type="ECO:0000256" key="8">
    <source>
        <dbReference type="PIRSR" id="PIRSR602401-1"/>
    </source>
</evidence>
<dbReference type="EMBL" id="JAPQKI010000003">
    <property type="protein sequence ID" value="KAJ5109664.1"/>
    <property type="molecule type" value="Genomic_DNA"/>
</dbReference>
<dbReference type="OrthoDB" id="3945418at2759"/>
<evidence type="ECO:0000256" key="4">
    <source>
        <dbReference type="ARBA" id="ARBA00022723"/>
    </source>
</evidence>
<dbReference type="CDD" id="cd11062">
    <property type="entry name" value="CYP58-like"/>
    <property type="match status" value="1"/>
</dbReference>
<keyword evidence="9" id="KW-0472">Membrane</keyword>
<gene>
    <name evidence="10" type="ORF">N7532_002309</name>
</gene>
<reference evidence="10" key="2">
    <citation type="journal article" date="2023" name="IMA Fungus">
        <title>Comparative genomic study of the Penicillium genus elucidates a diverse pangenome and 15 lateral gene transfer events.</title>
        <authorList>
            <person name="Petersen C."/>
            <person name="Sorensen T."/>
            <person name="Nielsen M.R."/>
            <person name="Sondergaard T.E."/>
            <person name="Sorensen J.L."/>
            <person name="Fitzpatrick D.A."/>
            <person name="Frisvad J.C."/>
            <person name="Nielsen K.L."/>
        </authorList>
    </citation>
    <scope>NUCLEOTIDE SEQUENCE</scope>
    <source>
        <strain evidence="10">IBT 30761</strain>
    </source>
</reference>
<evidence type="ECO:0000256" key="2">
    <source>
        <dbReference type="ARBA" id="ARBA00010617"/>
    </source>
</evidence>
<dbReference type="Gene3D" id="1.10.630.10">
    <property type="entry name" value="Cytochrome P450"/>
    <property type="match status" value="1"/>
</dbReference>
<dbReference type="InterPro" id="IPR001128">
    <property type="entry name" value="Cyt_P450"/>
</dbReference>
<protein>
    <submittedName>
        <fullName evidence="10">Uncharacterized protein</fullName>
    </submittedName>
</protein>
<dbReference type="InterPro" id="IPR002401">
    <property type="entry name" value="Cyt_P450_E_grp-I"/>
</dbReference>
<keyword evidence="9" id="KW-0812">Transmembrane</keyword>
<evidence type="ECO:0000256" key="6">
    <source>
        <dbReference type="ARBA" id="ARBA00023004"/>
    </source>
</evidence>
<keyword evidence="3 8" id="KW-0349">Heme</keyword>
<evidence type="ECO:0000256" key="7">
    <source>
        <dbReference type="ARBA" id="ARBA00023033"/>
    </source>
</evidence>
<dbReference type="PANTHER" id="PTHR24305:SF157">
    <property type="entry name" value="N-ACETYLTRYPTOPHAN 6-HYDROXYLASE IVOC-RELATED"/>
    <property type="match status" value="1"/>
</dbReference>
<dbReference type="Pfam" id="PF00067">
    <property type="entry name" value="p450"/>
    <property type="match status" value="1"/>
</dbReference>
<dbReference type="RefSeq" id="XP_056477775.1">
    <property type="nucleotide sequence ID" value="XM_056614803.1"/>
</dbReference>
<comment type="similarity">
    <text evidence="2">Belongs to the cytochrome P450 family.</text>
</comment>
<dbReference type="GO" id="GO:0005506">
    <property type="term" value="F:iron ion binding"/>
    <property type="evidence" value="ECO:0007669"/>
    <property type="project" value="InterPro"/>
</dbReference>
<dbReference type="InterPro" id="IPR036396">
    <property type="entry name" value="Cyt_P450_sf"/>
</dbReference>
<dbReference type="Proteomes" id="UP001149074">
    <property type="component" value="Unassembled WGS sequence"/>
</dbReference>
<dbReference type="PANTHER" id="PTHR24305">
    <property type="entry name" value="CYTOCHROME P450"/>
    <property type="match status" value="1"/>
</dbReference>
<evidence type="ECO:0000313" key="10">
    <source>
        <dbReference type="EMBL" id="KAJ5109664.1"/>
    </source>
</evidence>
<keyword evidence="4 8" id="KW-0479">Metal-binding</keyword>
<keyword evidence="5" id="KW-0560">Oxidoreductase</keyword>
<dbReference type="GO" id="GO:0020037">
    <property type="term" value="F:heme binding"/>
    <property type="evidence" value="ECO:0007669"/>
    <property type="project" value="InterPro"/>
</dbReference>
<dbReference type="GO" id="GO:0016705">
    <property type="term" value="F:oxidoreductase activity, acting on paired donors, with incorporation or reduction of molecular oxygen"/>
    <property type="evidence" value="ECO:0007669"/>
    <property type="project" value="InterPro"/>
</dbReference>
<evidence type="ECO:0000256" key="5">
    <source>
        <dbReference type="ARBA" id="ARBA00023002"/>
    </source>
</evidence>
<sequence length="526" mass="59942">MAPSDAVPFSAKECVYWLSLCGFALVLYVGVVAPYRLFLSPLAKFPGPRLAAATSLYEIYFQIVKDGKFTWHINDLHDKYGPVVRIKPNEVHIKDPEYYNTLYAGPGKHRNKDSGFSFITYPQSLFSTNGYELHRMRRRVLGHFFKKKAVLEMEPLIQANVHALCRHFSNGLQNQKPLELHTAYECFASDTLSQYAFGQQHGFHYLDQPTLSITWKSRITSMFSLCRLVRYFPALSAIARLSKPIATLASPSYKHVHEFEQDVRQQVRNVIKEHKKTTSNRPAALPIERLGSIKLPTPIYYAVLADPTIPDSEKKSARLEDDALFLMMAGTDAPAQTLAITMFHILNTPSVYQKIKAELFSAIPDITTAPSFALLNSLPYLSATIREGLRLSSVVTTRLPRIAPDEVLQYQRWQIPAGTPVSMSTYFILRDPTIFPEPTKFIPERWLLDTEDLKRLQRYLLPASKGTLGCLGQNLNWAWMNIVIGTLLRRFDLVLYDTTERNVEMTKDNFIGQTEDGALEDEFNYE</sequence>
<feature type="binding site" description="axial binding residue" evidence="8">
    <location>
        <position position="470"/>
    </location>
    <ligand>
        <name>heme</name>
        <dbReference type="ChEBI" id="CHEBI:30413"/>
    </ligand>
    <ligandPart>
        <name>Fe</name>
        <dbReference type="ChEBI" id="CHEBI:18248"/>
    </ligandPart>
</feature>
<keyword evidence="9" id="KW-1133">Transmembrane helix</keyword>
<keyword evidence="7" id="KW-0503">Monooxygenase</keyword>
<dbReference type="SUPFAM" id="SSF48264">
    <property type="entry name" value="Cytochrome P450"/>
    <property type="match status" value="1"/>
</dbReference>
<dbReference type="GO" id="GO:0004497">
    <property type="term" value="F:monooxygenase activity"/>
    <property type="evidence" value="ECO:0007669"/>
    <property type="project" value="UniProtKB-KW"/>
</dbReference>
<dbReference type="AlphaFoldDB" id="A0A9W9KK59"/>
<evidence type="ECO:0000256" key="9">
    <source>
        <dbReference type="SAM" id="Phobius"/>
    </source>
</evidence>
<feature type="transmembrane region" description="Helical" evidence="9">
    <location>
        <begin position="15"/>
        <end position="39"/>
    </location>
</feature>
<dbReference type="InterPro" id="IPR050121">
    <property type="entry name" value="Cytochrome_P450_monoxygenase"/>
</dbReference>
<evidence type="ECO:0000256" key="3">
    <source>
        <dbReference type="ARBA" id="ARBA00022617"/>
    </source>
</evidence>
<keyword evidence="6 8" id="KW-0408">Iron</keyword>
<keyword evidence="11" id="KW-1185">Reference proteome</keyword>
<dbReference type="PRINTS" id="PR00463">
    <property type="entry name" value="EP450I"/>
</dbReference>
<accession>A0A9W9KK59</accession>
<comment type="cofactor">
    <cofactor evidence="1 8">
        <name>heme</name>
        <dbReference type="ChEBI" id="CHEBI:30413"/>
    </cofactor>
</comment>
<dbReference type="GeneID" id="81353782"/>
<proteinExistence type="inferred from homology"/>
<comment type="caution">
    <text evidence="10">The sequence shown here is derived from an EMBL/GenBank/DDBJ whole genome shotgun (WGS) entry which is preliminary data.</text>
</comment>
<name>A0A9W9KK59_9EURO</name>